<evidence type="ECO:0000256" key="3">
    <source>
        <dbReference type="ARBA" id="ARBA00022989"/>
    </source>
</evidence>
<dbReference type="PANTHER" id="PTHR10924">
    <property type="entry name" value="MAJOR FACILITATOR SUPERFAMILY PROTEIN-RELATED"/>
    <property type="match status" value="1"/>
</dbReference>
<evidence type="ECO:0000256" key="1">
    <source>
        <dbReference type="ARBA" id="ARBA00004141"/>
    </source>
</evidence>
<dbReference type="GO" id="GO:0022857">
    <property type="term" value="F:transmembrane transporter activity"/>
    <property type="evidence" value="ECO:0007669"/>
    <property type="project" value="InterPro"/>
</dbReference>
<feature type="transmembrane region" description="Helical" evidence="5">
    <location>
        <begin position="116"/>
        <end position="134"/>
    </location>
</feature>
<dbReference type="EMBL" id="BPQB01000011">
    <property type="protein sequence ID" value="GJE88933.1"/>
    <property type="molecule type" value="Genomic_DNA"/>
</dbReference>
<dbReference type="InterPro" id="IPR011701">
    <property type="entry name" value="MFS"/>
</dbReference>
<evidence type="ECO:0000256" key="5">
    <source>
        <dbReference type="SAM" id="Phobius"/>
    </source>
</evidence>
<dbReference type="InterPro" id="IPR049680">
    <property type="entry name" value="FLVCR1-2_SLC49-like"/>
</dbReference>
<feature type="transmembrane region" description="Helical" evidence="5">
    <location>
        <begin position="310"/>
        <end position="328"/>
    </location>
</feature>
<evidence type="ECO:0000256" key="4">
    <source>
        <dbReference type="ARBA" id="ARBA00023136"/>
    </source>
</evidence>
<feature type="transmembrane region" description="Helical" evidence="5">
    <location>
        <begin position="210"/>
        <end position="230"/>
    </location>
</feature>
<dbReference type="AlphaFoldDB" id="A0A9P3LC92"/>
<feature type="transmembrane region" description="Helical" evidence="5">
    <location>
        <begin position="146"/>
        <end position="170"/>
    </location>
</feature>
<evidence type="ECO:0000256" key="2">
    <source>
        <dbReference type="ARBA" id="ARBA00022692"/>
    </source>
</evidence>
<keyword evidence="2 5" id="KW-0812">Transmembrane</keyword>
<dbReference type="PANTHER" id="PTHR10924:SF6">
    <property type="entry name" value="SOLUTE CARRIER FAMILY 49 MEMBER A3"/>
    <property type="match status" value="1"/>
</dbReference>
<feature type="transmembrane region" description="Helical" evidence="5">
    <location>
        <begin position="182"/>
        <end position="204"/>
    </location>
</feature>
<feature type="transmembrane region" description="Helical" evidence="5">
    <location>
        <begin position="89"/>
        <end position="109"/>
    </location>
</feature>
<protein>
    <submittedName>
        <fullName evidence="6">MFS general substrate transporter</fullName>
    </submittedName>
</protein>
<dbReference type="Gene3D" id="1.20.1250.20">
    <property type="entry name" value="MFS general substrate transporter like domains"/>
    <property type="match status" value="2"/>
</dbReference>
<organism evidence="6 7">
    <name type="scientific">Phanerochaete sordida</name>
    <dbReference type="NCBI Taxonomy" id="48140"/>
    <lineage>
        <taxon>Eukaryota</taxon>
        <taxon>Fungi</taxon>
        <taxon>Dikarya</taxon>
        <taxon>Basidiomycota</taxon>
        <taxon>Agaricomycotina</taxon>
        <taxon>Agaricomycetes</taxon>
        <taxon>Polyporales</taxon>
        <taxon>Phanerochaetaceae</taxon>
        <taxon>Phanerochaete</taxon>
    </lineage>
</organism>
<dbReference type="OrthoDB" id="422206at2759"/>
<feature type="transmembrane region" description="Helical" evidence="5">
    <location>
        <begin position="368"/>
        <end position="389"/>
    </location>
</feature>
<evidence type="ECO:0000313" key="7">
    <source>
        <dbReference type="Proteomes" id="UP000703269"/>
    </source>
</evidence>
<sequence length="477" mass="51246">MHLRDSSGDLRQPLLTTPEAEYLQPEFPDTTLGGAVEASPSYRLYKRRFVGVVGIVLLNAVAAMPNLWFGPIANDVSKDFGFTLDQVNWLGNVVNLVFLPSSIVVPFACKRFDIRVTCYIATSLLILSAWIRYAGSAYPRDKGGSYTLMMVGQILAGAAQPTFQVLGPLYSERWFDLNSRTTMTMLMSIANPIGSGLAQLISPLSGPPRFSIVVLGIICTVVGPCTFLVGNAPPTPPTYSASQPSPPFISLIRAVWGREPRGRPTYMSLRERIDFAILTVNFGVLVGAVTSFSILTNQDLAPYGYSSDTAGLMGATLLLAGIACAVVTSPLFDRVLTHHLALTCKVLCPALGALWLSLIWAVKEDNTGGLFVLMALLGAGSVTLLPVALELAVEVTRNADGSAAVLWFVGNLMSITYVLSESALRAGPDAHPPLNMHRGLVFQGALVCGTVVTVAGLRGRQARREMDERTLRQPAET</sequence>
<feature type="transmembrane region" description="Helical" evidence="5">
    <location>
        <begin position="340"/>
        <end position="362"/>
    </location>
</feature>
<feature type="transmembrane region" description="Helical" evidence="5">
    <location>
        <begin position="49"/>
        <end position="69"/>
    </location>
</feature>
<dbReference type="InterPro" id="IPR036259">
    <property type="entry name" value="MFS_trans_sf"/>
</dbReference>
<name>A0A9P3LC92_9APHY</name>
<keyword evidence="4 5" id="KW-0472">Membrane</keyword>
<keyword evidence="3 5" id="KW-1133">Transmembrane helix</keyword>
<feature type="transmembrane region" description="Helical" evidence="5">
    <location>
        <begin position="401"/>
        <end position="420"/>
    </location>
</feature>
<dbReference type="SUPFAM" id="SSF103473">
    <property type="entry name" value="MFS general substrate transporter"/>
    <property type="match status" value="1"/>
</dbReference>
<reference evidence="6 7" key="1">
    <citation type="submission" date="2021-08" db="EMBL/GenBank/DDBJ databases">
        <title>Draft Genome Sequence of Phanerochaete sordida strain YK-624.</title>
        <authorList>
            <person name="Mori T."/>
            <person name="Dohra H."/>
            <person name="Suzuki T."/>
            <person name="Kawagishi H."/>
            <person name="Hirai H."/>
        </authorList>
    </citation>
    <scope>NUCLEOTIDE SEQUENCE [LARGE SCALE GENOMIC DNA]</scope>
    <source>
        <strain evidence="6 7">YK-624</strain>
    </source>
</reference>
<keyword evidence="7" id="KW-1185">Reference proteome</keyword>
<comment type="subcellular location">
    <subcellularLocation>
        <location evidence="1">Membrane</location>
        <topology evidence="1">Multi-pass membrane protein</topology>
    </subcellularLocation>
</comment>
<accession>A0A9P3LC92</accession>
<feature type="transmembrane region" description="Helical" evidence="5">
    <location>
        <begin position="440"/>
        <end position="459"/>
    </location>
</feature>
<dbReference type="Proteomes" id="UP000703269">
    <property type="component" value="Unassembled WGS sequence"/>
</dbReference>
<evidence type="ECO:0000313" key="6">
    <source>
        <dbReference type="EMBL" id="GJE88933.1"/>
    </source>
</evidence>
<gene>
    <name evidence="6" type="ORF">PsYK624_050210</name>
</gene>
<dbReference type="Pfam" id="PF07690">
    <property type="entry name" value="MFS_1"/>
    <property type="match status" value="1"/>
</dbReference>
<proteinExistence type="predicted"/>
<feature type="transmembrane region" description="Helical" evidence="5">
    <location>
        <begin position="273"/>
        <end position="295"/>
    </location>
</feature>
<comment type="caution">
    <text evidence="6">The sequence shown here is derived from an EMBL/GenBank/DDBJ whole genome shotgun (WGS) entry which is preliminary data.</text>
</comment>
<dbReference type="GO" id="GO:0016020">
    <property type="term" value="C:membrane"/>
    <property type="evidence" value="ECO:0007669"/>
    <property type="project" value="UniProtKB-SubCell"/>
</dbReference>